<evidence type="ECO:0000256" key="5">
    <source>
        <dbReference type="ARBA" id="ARBA00022840"/>
    </source>
</evidence>
<evidence type="ECO:0000313" key="8">
    <source>
        <dbReference type="Proteomes" id="UP001497623"/>
    </source>
</evidence>
<keyword evidence="4" id="KW-0418">Kinase</keyword>
<feature type="binding site" evidence="6">
    <location>
        <position position="134"/>
    </location>
    <ligand>
        <name>ATP</name>
        <dbReference type="ChEBI" id="CHEBI:30616"/>
    </ligand>
</feature>
<evidence type="ECO:0000256" key="1">
    <source>
        <dbReference type="ARBA" id="ARBA00022527"/>
    </source>
</evidence>
<evidence type="ECO:0000313" key="7">
    <source>
        <dbReference type="EMBL" id="CAL4158724.1"/>
    </source>
</evidence>
<keyword evidence="5 6" id="KW-0067">ATP-binding</keyword>
<comment type="caution">
    <text evidence="7">The sequence shown here is derived from an EMBL/GenBank/DDBJ whole genome shotgun (WGS) entry which is preliminary data.</text>
</comment>
<dbReference type="EMBL" id="CAXKWB010042935">
    <property type="protein sequence ID" value="CAL4158724.1"/>
    <property type="molecule type" value="Genomic_DNA"/>
</dbReference>
<proteinExistence type="predicted"/>
<dbReference type="GO" id="GO:0007052">
    <property type="term" value="P:mitotic spindle organization"/>
    <property type="evidence" value="ECO:0007669"/>
    <property type="project" value="TreeGrafter"/>
</dbReference>
<evidence type="ECO:0000256" key="4">
    <source>
        <dbReference type="ARBA" id="ARBA00022777"/>
    </source>
</evidence>
<dbReference type="AlphaFoldDB" id="A0AAV2S6S3"/>
<dbReference type="PANTHER" id="PTHR24345">
    <property type="entry name" value="SERINE/THREONINE-PROTEIN KINASE PLK"/>
    <property type="match status" value="1"/>
</dbReference>
<reference evidence="7 8" key="1">
    <citation type="submission" date="2024-05" db="EMBL/GenBank/DDBJ databases">
        <authorList>
            <person name="Wallberg A."/>
        </authorList>
    </citation>
    <scope>NUCLEOTIDE SEQUENCE [LARGE SCALE GENOMIC DNA]</scope>
</reference>
<evidence type="ECO:0000256" key="6">
    <source>
        <dbReference type="PROSITE-ProRule" id="PRU10141"/>
    </source>
</evidence>
<dbReference type="GO" id="GO:0005737">
    <property type="term" value="C:cytoplasm"/>
    <property type="evidence" value="ECO:0007669"/>
    <property type="project" value="TreeGrafter"/>
</dbReference>
<dbReference type="GO" id="GO:0000922">
    <property type="term" value="C:spindle pole"/>
    <property type="evidence" value="ECO:0007669"/>
    <property type="project" value="TreeGrafter"/>
</dbReference>
<accession>A0AAV2S6S3</accession>
<feature type="non-terminal residue" evidence="7">
    <location>
        <position position="203"/>
    </location>
</feature>
<dbReference type="GO" id="GO:0000776">
    <property type="term" value="C:kinetochore"/>
    <property type="evidence" value="ECO:0007669"/>
    <property type="project" value="TreeGrafter"/>
</dbReference>
<dbReference type="GO" id="GO:0005634">
    <property type="term" value="C:nucleus"/>
    <property type="evidence" value="ECO:0007669"/>
    <property type="project" value="TreeGrafter"/>
</dbReference>
<keyword evidence="3 6" id="KW-0547">Nucleotide-binding</keyword>
<dbReference type="PROSITE" id="PS00107">
    <property type="entry name" value="PROTEIN_KINASE_ATP"/>
    <property type="match status" value="1"/>
</dbReference>
<dbReference type="GO" id="GO:0005524">
    <property type="term" value="F:ATP binding"/>
    <property type="evidence" value="ECO:0007669"/>
    <property type="project" value="UniProtKB-UniRule"/>
</dbReference>
<keyword evidence="1" id="KW-0723">Serine/threonine-protein kinase</keyword>
<keyword evidence="8" id="KW-1185">Reference proteome</keyword>
<evidence type="ECO:0008006" key="9">
    <source>
        <dbReference type="Google" id="ProtNLM"/>
    </source>
</evidence>
<protein>
    <recommendedName>
        <fullName evidence="9">Protein kinase domain-containing protein</fullName>
    </recommendedName>
</protein>
<name>A0AAV2S6S3_MEGNR</name>
<dbReference type="SUPFAM" id="SSF56112">
    <property type="entry name" value="Protein kinase-like (PK-like)"/>
    <property type="match status" value="1"/>
</dbReference>
<dbReference type="PANTHER" id="PTHR24345:SF0">
    <property type="entry name" value="CELL CYCLE SERINE_THREONINE-PROTEIN KINASE CDC5_MSD2"/>
    <property type="match status" value="1"/>
</dbReference>
<dbReference type="Gene3D" id="3.30.200.20">
    <property type="entry name" value="Phosphorylase Kinase, domain 1"/>
    <property type="match status" value="1"/>
</dbReference>
<evidence type="ECO:0000256" key="3">
    <source>
        <dbReference type="ARBA" id="ARBA00022741"/>
    </source>
</evidence>
<keyword evidence="2" id="KW-0808">Transferase</keyword>
<dbReference type="InterPro" id="IPR011009">
    <property type="entry name" value="Kinase-like_dom_sf"/>
</dbReference>
<dbReference type="Proteomes" id="UP001497623">
    <property type="component" value="Unassembled WGS sequence"/>
</dbReference>
<dbReference type="GO" id="GO:0004674">
    <property type="term" value="F:protein serine/threonine kinase activity"/>
    <property type="evidence" value="ECO:0007669"/>
    <property type="project" value="UniProtKB-KW"/>
</dbReference>
<sequence>MNTGEVVVSVGPGFGSGMMKSSAACKVSNSGGWAGHHDPWIQPATKEPPTNTSMDSGVAGLRDTPVHTPAPIHNNNNMVGNKGSNNNDDYDVPKFIVDHTTRTTYMKGRFLGKGGFARVHELTDLTTNKTYAGKIIPKSRITKPHHKEKLISSCVLKTNIYPKSTINFDFRLKNYDRIFEFLEDKDGESLLIVPKKKKSLPPP</sequence>
<dbReference type="InterPro" id="IPR017441">
    <property type="entry name" value="Protein_kinase_ATP_BS"/>
</dbReference>
<organism evidence="7 8">
    <name type="scientific">Meganyctiphanes norvegica</name>
    <name type="common">Northern krill</name>
    <name type="synonym">Thysanopoda norvegica</name>
    <dbReference type="NCBI Taxonomy" id="48144"/>
    <lineage>
        <taxon>Eukaryota</taxon>
        <taxon>Metazoa</taxon>
        <taxon>Ecdysozoa</taxon>
        <taxon>Arthropoda</taxon>
        <taxon>Crustacea</taxon>
        <taxon>Multicrustacea</taxon>
        <taxon>Malacostraca</taxon>
        <taxon>Eumalacostraca</taxon>
        <taxon>Eucarida</taxon>
        <taxon>Euphausiacea</taxon>
        <taxon>Euphausiidae</taxon>
        <taxon>Meganyctiphanes</taxon>
    </lineage>
</organism>
<evidence type="ECO:0000256" key="2">
    <source>
        <dbReference type="ARBA" id="ARBA00022679"/>
    </source>
</evidence>
<dbReference type="GO" id="GO:0005813">
    <property type="term" value="C:centrosome"/>
    <property type="evidence" value="ECO:0007669"/>
    <property type="project" value="TreeGrafter"/>
</dbReference>
<gene>
    <name evidence="7" type="ORF">MNOR_LOCUS32119</name>
</gene>